<keyword evidence="3" id="KW-1185">Reference proteome</keyword>
<dbReference type="EMBL" id="BTRK01000002">
    <property type="protein sequence ID" value="GMR38545.1"/>
    <property type="molecule type" value="Genomic_DNA"/>
</dbReference>
<dbReference type="PANTHER" id="PTHR11733:SF208">
    <property type="entry name" value="PEPTIDASE M13 C-TERMINAL DOMAIN-CONTAINING PROTEIN"/>
    <property type="match status" value="1"/>
</dbReference>
<dbReference type="Proteomes" id="UP001328107">
    <property type="component" value="Unassembled WGS sequence"/>
</dbReference>
<name>A0AAN4ZIZ3_9BILA</name>
<dbReference type="GO" id="GO:0004222">
    <property type="term" value="F:metalloendopeptidase activity"/>
    <property type="evidence" value="ECO:0007669"/>
    <property type="project" value="InterPro"/>
</dbReference>
<feature type="non-terminal residue" evidence="2">
    <location>
        <position position="1"/>
    </location>
</feature>
<dbReference type="Gene3D" id="3.40.390.10">
    <property type="entry name" value="Collagenase (Catalytic Domain)"/>
    <property type="match status" value="1"/>
</dbReference>
<dbReference type="InterPro" id="IPR018497">
    <property type="entry name" value="Peptidase_M13_C"/>
</dbReference>
<dbReference type="Pfam" id="PF01431">
    <property type="entry name" value="Peptidase_M13"/>
    <property type="match status" value="1"/>
</dbReference>
<reference evidence="3" key="1">
    <citation type="submission" date="2022-10" db="EMBL/GenBank/DDBJ databases">
        <title>Genome assembly of Pristionchus species.</title>
        <authorList>
            <person name="Yoshida K."/>
            <person name="Sommer R.J."/>
        </authorList>
    </citation>
    <scope>NUCLEOTIDE SEQUENCE [LARGE SCALE GENOMIC DNA]</scope>
    <source>
        <strain evidence="3">RS5460</strain>
    </source>
</reference>
<sequence length="162" mass="18867">EVMLISRVISALERNAFYLYGKNRVMVLAPYLYPEPTDNATLNKHYFLFNTISHEMFHSVVVETWANISATFKQEMECLKNHFNRTCGLYDEGSCNSGEQTFHEDGPDVEGMRVNYEFLTRNYNDDQLKEIVFTSDSLSVNREQAFFYLFGIEYCTIIVSAF</sequence>
<evidence type="ECO:0000259" key="1">
    <source>
        <dbReference type="Pfam" id="PF01431"/>
    </source>
</evidence>
<dbReference type="GO" id="GO:0016485">
    <property type="term" value="P:protein processing"/>
    <property type="evidence" value="ECO:0007669"/>
    <property type="project" value="TreeGrafter"/>
</dbReference>
<comment type="caution">
    <text evidence="2">The sequence shown here is derived from an EMBL/GenBank/DDBJ whole genome shotgun (WGS) entry which is preliminary data.</text>
</comment>
<evidence type="ECO:0000313" key="2">
    <source>
        <dbReference type="EMBL" id="GMR38545.1"/>
    </source>
</evidence>
<dbReference type="AlphaFoldDB" id="A0AAN4ZIZ3"/>
<organism evidence="2 3">
    <name type="scientific">Pristionchus mayeri</name>
    <dbReference type="NCBI Taxonomy" id="1317129"/>
    <lineage>
        <taxon>Eukaryota</taxon>
        <taxon>Metazoa</taxon>
        <taxon>Ecdysozoa</taxon>
        <taxon>Nematoda</taxon>
        <taxon>Chromadorea</taxon>
        <taxon>Rhabditida</taxon>
        <taxon>Rhabditina</taxon>
        <taxon>Diplogasteromorpha</taxon>
        <taxon>Diplogasteroidea</taxon>
        <taxon>Neodiplogasteridae</taxon>
        <taxon>Pristionchus</taxon>
    </lineage>
</organism>
<accession>A0AAN4ZIZ3</accession>
<gene>
    <name evidence="2" type="ORF">PMAYCL1PPCAC_08740</name>
</gene>
<dbReference type="PANTHER" id="PTHR11733">
    <property type="entry name" value="ZINC METALLOPROTEASE FAMILY M13 NEPRILYSIN-RELATED"/>
    <property type="match status" value="1"/>
</dbReference>
<dbReference type="InterPro" id="IPR000718">
    <property type="entry name" value="Peptidase_M13"/>
</dbReference>
<evidence type="ECO:0000313" key="3">
    <source>
        <dbReference type="Proteomes" id="UP001328107"/>
    </source>
</evidence>
<dbReference type="GO" id="GO:0005886">
    <property type="term" value="C:plasma membrane"/>
    <property type="evidence" value="ECO:0007669"/>
    <property type="project" value="TreeGrafter"/>
</dbReference>
<feature type="non-terminal residue" evidence="2">
    <location>
        <position position="162"/>
    </location>
</feature>
<dbReference type="SUPFAM" id="SSF55486">
    <property type="entry name" value="Metalloproteases ('zincins'), catalytic domain"/>
    <property type="match status" value="1"/>
</dbReference>
<proteinExistence type="predicted"/>
<feature type="domain" description="Peptidase M13 C-terminal" evidence="1">
    <location>
        <begin position="47"/>
        <end position="156"/>
    </location>
</feature>
<dbReference type="InterPro" id="IPR024079">
    <property type="entry name" value="MetalloPept_cat_dom_sf"/>
</dbReference>
<protein>
    <recommendedName>
        <fullName evidence="1">Peptidase M13 C-terminal domain-containing protein</fullName>
    </recommendedName>
</protein>